<proteinExistence type="predicted"/>
<dbReference type="EMBL" id="CP095073">
    <property type="protein sequence ID" value="UOQ43244.1"/>
    <property type="molecule type" value="Genomic_DNA"/>
</dbReference>
<reference evidence="2 3" key="1">
    <citation type="submission" date="2022-04" db="EMBL/GenBank/DDBJ databases">
        <title>Halobacillus sp. isolated from saltern.</title>
        <authorList>
            <person name="Won M."/>
            <person name="Lee C.-M."/>
            <person name="Woen H.-Y."/>
            <person name="Kwon S.-W."/>
        </authorList>
    </citation>
    <scope>NUCLEOTIDE SEQUENCE [LARGE SCALE GENOMIC DNA]</scope>
    <source>
        <strain evidence="2 3">SSBR10-3</strain>
    </source>
</reference>
<feature type="region of interest" description="Disordered" evidence="1">
    <location>
        <begin position="1"/>
        <end position="20"/>
    </location>
</feature>
<keyword evidence="3" id="KW-1185">Reference proteome</keyword>
<name>A0ABY4EHZ2_9BACI</name>
<feature type="compositionally biased region" description="Basic and acidic residues" evidence="1">
    <location>
        <begin position="41"/>
        <end position="55"/>
    </location>
</feature>
<dbReference type="Proteomes" id="UP000831787">
    <property type="component" value="Chromosome"/>
</dbReference>
<evidence type="ECO:0000313" key="2">
    <source>
        <dbReference type="EMBL" id="UOQ43244.1"/>
    </source>
</evidence>
<gene>
    <name evidence="2" type="ORF">MUN89_15065</name>
</gene>
<sequence length="67" mass="7811">MFSNQRVSGAHFPSHSTSSYPLNQAVNERLNHWCDELEQYDHIREPSRPDAEPQKSKIMQSSPPIRF</sequence>
<evidence type="ECO:0000313" key="3">
    <source>
        <dbReference type="Proteomes" id="UP000831787"/>
    </source>
</evidence>
<feature type="compositionally biased region" description="Polar residues" evidence="1">
    <location>
        <begin position="57"/>
        <end position="67"/>
    </location>
</feature>
<accession>A0ABY4EHZ2</accession>
<evidence type="ECO:0000256" key="1">
    <source>
        <dbReference type="SAM" id="MobiDB-lite"/>
    </source>
</evidence>
<feature type="region of interest" description="Disordered" evidence="1">
    <location>
        <begin position="41"/>
        <end position="67"/>
    </location>
</feature>
<dbReference type="RefSeq" id="WP_244708603.1">
    <property type="nucleotide sequence ID" value="NZ_CP095073.1"/>
</dbReference>
<organism evidence="2 3">
    <name type="scientific">Halobacillus salinarum</name>
    <dbReference type="NCBI Taxonomy" id="2932257"/>
    <lineage>
        <taxon>Bacteria</taxon>
        <taxon>Bacillati</taxon>
        <taxon>Bacillota</taxon>
        <taxon>Bacilli</taxon>
        <taxon>Bacillales</taxon>
        <taxon>Bacillaceae</taxon>
        <taxon>Halobacillus</taxon>
    </lineage>
</organism>
<protein>
    <submittedName>
        <fullName evidence="2">Uncharacterized protein</fullName>
    </submittedName>
</protein>